<dbReference type="Pfam" id="PF04545">
    <property type="entry name" value="Sigma70_r4"/>
    <property type="match status" value="1"/>
</dbReference>
<evidence type="ECO:0000259" key="8">
    <source>
        <dbReference type="Pfam" id="PF04545"/>
    </source>
</evidence>
<dbReference type="InterPro" id="IPR007630">
    <property type="entry name" value="RNA_pol_sigma70_r4"/>
</dbReference>
<evidence type="ECO:0000259" key="7">
    <source>
        <dbReference type="Pfam" id="PF04542"/>
    </source>
</evidence>
<dbReference type="GO" id="GO:0006352">
    <property type="term" value="P:DNA-templated transcription initiation"/>
    <property type="evidence" value="ECO:0007669"/>
    <property type="project" value="InterPro"/>
</dbReference>
<dbReference type="GO" id="GO:0016987">
    <property type="term" value="F:sigma factor activity"/>
    <property type="evidence" value="ECO:0007669"/>
    <property type="project" value="UniProtKB-KW"/>
</dbReference>
<dbReference type="PANTHER" id="PTHR43133">
    <property type="entry name" value="RNA POLYMERASE ECF-TYPE SIGMA FACTO"/>
    <property type="match status" value="1"/>
</dbReference>
<dbReference type="OrthoDB" id="9150024at2"/>
<dbReference type="Gene3D" id="1.10.1740.10">
    <property type="match status" value="1"/>
</dbReference>
<dbReference type="CDD" id="cd06171">
    <property type="entry name" value="Sigma70_r4"/>
    <property type="match status" value="1"/>
</dbReference>
<dbReference type="PANTHER" id="PTHR43133:SF46">
    <property type="entry name" value="RNA POLYMERASE SIGMA-70 FACTOR ECF SUBFAMILY"/>
    <property type="match status" value="1"/>
</dbReference>
<gene>
    <name evidence="9" type="ORF">DSL64_13580</name>
</gene>
<dbReference type="Gene3D" id="1.10.10.10">
    <property type="entry name" value="Winged helix-like DNA-binding domain superfamily/Winged helix DNA-binding domain"/>
    <property type="match status" value="1"/>
</dbReference>
<dbReference type="Proteomes" id="UP000256373">
    <property type="component" value="Unassembled WGS sequence"/>
</dbReference>
<keyword evidence="6" id="KW-0812">Transmembrane</keyword>
<keyword evidence="2" id="KW-0805">Transcription regulation</keyword>
<evidence type="ECO:0000313" key="10">
    <source>
        <dbReference type="Proteomes" id="UP000256373"/>
    </source>
</evidence>
<feature type="domain" description="RNA polymerase sigma-70 region 2" evidence="7">
    <location>
        <begin position="49"/>
        <end position="114"/>
    </location>
</feature>
<protein>
    <submittedName>
        <fullName evidence="9">Sigma-70 family RNA polymerase sigma factor</fullName>
    </submittedName>
</protein>
<keyword evidence="6" id="KW-0472">Membrane</keyword>
<evidence type="ECO:0000256" key="4">
    <source>
        <dbReference type="ARBA" id="ARBA00023125"/>
    </source>
</evidence>
<dbReference type="InterPro" id="IPR014284">
    <property type="entry name" value="RNA_pol_sigma-70_dom"/>
</dbReference>
<evidence type="ECO:0000256" key="3">
    <source>
        <dbReference type="ARBA" id="ARBA00023082"/>
    </source>
</evidence>
<evidence type="ECO:0000256" key="1">
    <source>
        <dbReference type="ARBA" id="ARBA00010641"/>
    </source>
</evidence>
<dbReference type="Pfam" id="PF04542">
    <property type="entry name" value="Sigma70_r2"/>
    <property type="match status" value="1"/>
</dbReference>
<organism evidence="9 10">
    <name type="scientific">Dyadobacter luteus</name>
    <dbReference type="NCBI Taxonomy" id="2259619"/>
    <lineage>
        <taxon>Bacteria</taxon>
        <taxon>Pseudomonadati</taxon>
        <taxon>Bacteroidota</taxon>
        <taxon>Cytophagia</taxon>
        <taxon>Cytophagales</taxon>
        <taxon>Spirosomataceae</taxon>
        <taxon>Dyadobacter</taxon>
    </lineage>
</organism>
<keyword evidence="10" id="KW-1185">Reference proteome</keyword>
<comment type="caution">
    <text evidence="9">The sequence shown here is derived from an EMBL/GenBank/DDBJ whole genome shotgun (WGS) entry which is preliminary data.</text>
</comment>
<keyword evidence="4" id="KW-0238">DNA-binding</keyword>
<dbReference type="InterPro" id="IPR007627">
    <property type="entry name" value="RNA_pol_sigma70_r2"/>
</dbReference>
<keyword evidence="5" id="KW-0804">Transcription</keyword>
<evidence type="ECO:0000313" key="9">
    <source>
        <dbReference type="EMBL" id="REA60927.1"/>
    </source>
</evidence>
<sequence>MNVSCDDISFTHLPESESFAGRATPPSSLTDEQIWAEFRQGSQPAFEHIYTKYFPVLYNYGRQFTADSELVKDIIQDLFIYLQQKRSTLSAVSSIKFYLYKSFRNRIIRHLNRNIFVTNDFTVEGGFDIALNHQNPEAEMDEDLLQRMQQALQTLSARQKEIIMYYYYEGFNYAQITTIMGFGKIEYARILMSRTILKLRKMLGVSAFVVELILAAGISGSCVTV</sequence>
<name>A0A3D8YAX6_9BACT</name>
<dbReference type="InterPro" id="IPR013325">
    <property type="entry name" value="RNA_pol_sigma_r2"/>
</dbReference>
<dbReference type="GO" id="GO:0003677">
    <property type="term" value="F:DNA binding"/>
    <property type="evidence" value="ECO:0007669"/>
    <property type="project" value="UniProtKB-KW"/>
</dbReference>
<dbReference type="EMBL" id="QNUL01000009">
    <property type="protein sequence ID" value="REA60927.1"/>
    <property type="molecule type" value="Genomic_DNA"/>
</dbReference>
<dbReference type="NCBIfam" id="TIGR02937">
    <property type="entry name" value="sigma70-ECF"/>
    <property type="match status" value="1"/>
</dbReference>
<dbReference type="SUPFAM" id="SSF88946">
    <property type="entry name" value="Sigma2 domain of RNA polymerase sigma factors"/>
    <property type="match status" value="1"/>
</dbReference>
<keyword evidence="6" id="KW-1133">Transmembrane helix</keyword>
<evidence type="ECO:0000256" key="2">
    <source>
        <dbReference type="ARBA" id="ARBA00023015"/>
    </source>
</evidence>
<reference evidence="9 10" key="1">
    <citation type="submission" date="2018-07" db="EMBL/GenBank/DDBJ databases">
        <title>Dyadobacter roseus sp. nov., isolated from rose rhizosphere soil.</title>
        <authorList>
            <person name="Chen L."/>
        </authorList>
    </citation>
    <scope>NUCLEOTIDE SEQUENCE [LARGE SCALE GENOMIC DNA]</scope>
    <source>
        <strain evidence="9 10">RS19</strain>
    </source>
</reference>
<evidence type="ECO:0000256" key="6">
    <source>
        <dbReference type="SAM" id="Phobius"/>
    </source>
</evidence>
<feature type="domain" description="RNA polymerase sigma-70 region 4" evidence="8">
    <location>
        <begin position="151"/>
        <end position="201"/>
    </location>
</feature>
<dbReference type="AlphaFoldDB" id="A0A3D8YAX6"/>
<comment type="similarity">
    <text evidence="1">Belongs to the sigma-70 factor family. ECF subfamily.</text>
</comment>
<proteinExistence type="inferred from homology"/>
<dbReference type="RefSeq" id="WP_115831449.1">
    <property type="nucleotide sequence ID" value="NZ_QNUL01000009.1"/>
</dbReference>
<dbReference type="SUPFAM" id="SSF88659">
    <property type="entry name" value="Sigma3 and sigma4 domains of RNA polymerase sigma factors"/>
    <property type="match status" value="1"/>
</dbReference>
<accession>A0A3D8YAX6</accession>
<dbReference type="InterPro" id="IPR013324">
    <property type="entry name" value="RNA_pol_sigma_r3/r4-like"/>
</dbReference>
<evidence type="ECO:0000256" key="5">
    <source>
        <dbReference type="ARBA" id="ARBA00023163"/>
    </source>
</evidence>
<dbReference type="InterPro" id="IPR039425">
    <property type="entry name" value="RNA_pol_sigma-70-like"/>
</dbReference>
<dbReference type="InterPro" id="IPR036388">
    <property type="entry name" value="WH-like_DNA-bd_sf"/>
</dbReference>
<feature type="transmembrane region" description="Helical" evidence="6">
    <location>
        <begin position="202"/>
        <end position="220"/>
    </location>
</feature>
<keyword evidence="3" id="KW-0731">Sigma factor</keyword>